<organism evidence="1 2">
    <name type="scientific">Rhizobium rhizophilum</name>
    <dbReference type="NCBI Taxonomy" id="1850373"/>
    <lineage>
        <taxon>Bacteria</taxon>
        <taxon>Pseudomonadati</taxon>
        <taxon>Pseudomonadota</taxon>
        <taxon>Alphaproteobacteria</taxon>
        <taxon>Hyphomicrobiales</taxon>
        <taxon>Rhizobiaceae</taxon>
        <taxon>Rhizobium/Agrobacterium group</taxon>
        <taxon>Rhizobium</taxon>
    </lineage>
</organism>
<protein>
    <recommendedName>
        <fullName evidence="3">Phage tail protein</fullName>
    </recommendedName>
</protein>
<dbReference type="Gene3D" id="2.10.10.30">
    <property type="match status" value="1"/>
</dbReference>
<evidence type="ECO:0000313" key="2">
    <source>
        <dbReference type="Proteomes" id="UP000309667"/>
    </source>
</evidence>
<dbReference type="Proteomes" id="UP000309667">
    <property type="component" value="Unassembled WGS sequence"/>
</dbReference>
<evidence type="ECO:0008006" key="3">
    <source>
        <dbReference type="Google" id="ProtNLM"/>
    </source>
</evidence>
<dbReference type="RefSeq" id="WP_136558432.1">
    <property type="nucleotide sequence ID" value="NZ_STGT01000003.1"/>
</dbReference>
<dbReference type="EMBL" id="STGT01000003">
    <property type="protein sequence ID" value="THV13724.1"/>
    <property type="molecule type" value="Genomic_DNA"/>
</dbReference>
<keyword evidence="2" id="KW-1185">Reference proteome</keyword>
<reference evidence="1 2" key="1">
    <citation type="submission" date="2019-04" db="EMBL/GenBank/DDBJ databases">
        <title>Genome sequence of strain 7209-2.</title>
        <authorList>
            <person name="Gao J."/>
            <person name="Sun J."/>
        </authorList>
    </citation>
    <scope>NUCLEOTIDE SEQUENCE [LARGE SCALE GENOMIC DNA]</scope>
    <source>
        <strain evidence="1 2">7209-2</strain>
    </source>
</reference>
<name>A0ABY2QTD0_9HYPH</name>
<evidence type="ECO:0000313" key="1">
    <source>
        <dbReference type="EMBL" id="THV13724.1"/>
    </source>
</evidence>
<comment type="caution">
    <text evidence="1">The sequence shown here is derived from an EMBL/GenBank/DDBJ whole genome shotgun (WGS) entry which is preliminary data.</text>
</comment>
<sequence length="265" mass="27850">MARIPRRMAGIGAADIPDATAFDAYVGPARELTVDPVRRLARLHDGVTPGGHPLVAEGESGAPTRTVNANTTLVTGDRNKLVNVDAGAASRTITLPAAATAGDGYEVSVRISQLGSGFSVTVKGDGSELIEGVNTFVMRLVGQVARFRCNGATWDIIAEAGLVEYGSNGNGEYMKYADGQVVCWGTASGNATGAQGSLFVGDITWNLPIDMTASVPNRIHAWINSTSGWLNIRTRGATSVTARYFSTSSDSTARSAYFTAIGRWF</sequence>
<accession>A0ABY2QTD0</accession>
<proteinExistence type="predicted"/>
<gene>
    <name evidence="1" type="ORF">E9677_12490</name>
</gene>